<dbReference type="AlphaFoldDB" id="A0A5B7EDT6"/>
<dbReference type="EMBL" id="VSRR010002603">
    <property type="protein sequence ID" value="MPC32302.1"/>
    <property type="molecule type" value="Genomic_DNA"/>
</dbReference>
<accession>A0A5B7EDT6</accession>
<reference evidence="3 4" key="1">
    <citation type="submission" date="2019-05" db="EMBL/GenBank/DDBJ databases">
        <title>Another draft genome of Portunus trituberculatus and its Hox gene families provides insights of decapod evolution.</title>
        <authorList>
            <person name="Jeong J.-H."/>
            <person name="Song I."/>
            <person name="Kim S."/>
            <person name="Choi T."/>
            <person name="Kim D."/>
            <person name="Ryu S."/>
            <person name="Kim W."/>
        </authorList>
    </citation>
    <scope>NUCLEOTIDE SEQUENCE [LARGE SCALE GENOMIC DNA]</scope>
    <source>
        <tissue evidence="3">Muscle</tissue>
    </source>
</reference>
<comment type="caution">
    <text evidence="3">The sequence shown here is derived from an EMBL/GenBank/DDBJ whole genome shotgun (WGS) entry which is preliminary data.</text>
</comment>
<dbReference type="Proteomes" id="UP000324222">
    <property type="component" value="Unassembled WGS sequence"/>
</dbReference>
<keyword evidence="4" id="KW-1185">Reference proteome</keyword>
<keyword evidence="2" id="KW-0732">Signal</keyword>
<gene>
    <name evidence="3" type="ORF">E2C01_025612</name>
</gene>
<feature type="region of interest" description="Disordered" evidence="1">
    <location>
        <begin position="63"/>
        <end position="98"/>
    </location>
</feature>
<proteinExistence type="predicted"/>
<sequence length="200" mass="20997">MCVTLTSLPHHLIALAAARDANTYTRATQDNHGTAPHTLPHAPPNAGSGLACACACVCARGCEGREQSPPPRTPATASLTLTSPRRATNPPATPLPPSRSVLLSSLSLPLPSSSSTLLPARLLPVTFSICALKSRSASLCNRSGLPQSFPICCKALRAVTVRFPQTRDAVNPTSAAYRTQDAVWRGDKVRVSGDVSCHIQ</sequence>
<protein>
    <submittedName>
        <fullName evidence="3">Uncharacterized protein</fullName>
    </submittedName>
</protein>
<feature type="chain" id="PRO_5022819624" evidence="2">
    <location>
        <begin position="19"/>
        <end position="200"/>
    </location>
</feature>
<organism evidence="3 4">
    <name type="scientific">Portunus trituberculatus</name>
    <name type="common">Swimming crab</name>
    <name type="synonym">Neptunus trituberculatus</name>
    <dbReference type="NCBI Taxonomy" id="210409"/>
    <lineage>
        <taxon>Eukaryota</taxon>
        <taxon>Metazoa</taxon>
        <taxon>Ecdysozoa</taxon>
        <taxon>Arthropoda</taxon>
        <taxon>Crustacea</taxon>
        <taxon>Multicrustacea</taxon>
        <taxon>Malacostraca</taxon>
        <taxon>Eumalacostraca</taxon>
        <taxon>Eucarida</taxon>
        <taxon>Decapoda</taxon>
        <taxon>Pleocyemata</taxon>
        <taxon>Brachyura</taxon>
        <taxon>Eubrachyura</taxon>
        <taxon>Portunoidea</taxon>
        <taxon>Portunidae</taxon>
        <taxon>Portuninae</taxon>
        <taxon>Portunus</taxon>
    </lineage>
</organism>
<evidence type="ECO:0000256" key="2">
    <source>
        <dbReference type="SAM" id="SignalP"/>
    </source>
</evidence>
<evidence type="ECO:0000313" key="3">
    <source>
        <dbReference type="EMBL" id="MPC32302.1"/>
    </source>
</evidence>
<evidence type="ECO:0000256" key="1">
    <source>
        <dbReference type="SAM" id="MobiDB-lite"/>
    </source>
</evidence>
<feature type="signal peptide" evidence="2">
    <location>
        <begin position="1"/>
        <end position="18"/>
    </location>
</feature>
<evidence type="ECO:0000313" key="4">
    <source>
        <dbReference type="Proteomes" id="UP000324222"/>
    </source>
</evidence>
<feature type="compositionally biased region" description="Polar residues" evidence="1">
    <location>
        <begin position="75"/>
        <end position="86"/>
    </location>
</feature>
<name>A0A5B7EDT6_PORTR</name>